<sequence length="76" mass="8447">MVDGDRREVLIPGTDLRGRSRQLVIRARGDGDLELHTGWRDQHGPDIVVIPTQQAAALPQQLRDVVAEALRLKGGW</sequence>
<evidence type="ECO:0000313" key="1">
    <source>
        <dbReference type="EMBL" id="SDM14811.1"/>
    </source>
</evidence>
<dbReference type="AlphaFoldDB" id="A0A1G9QVA4"/>
<dbReference type="EMBL" id="LT629701">
    <property type="protein sequence ID" value="SDM14811.1"/>
    <property type="molecule type" value="Genomic_DNA"/>
</dbReference>
<evidence type="ECO:0000313" key="2">
    <source>
        <dbReference type="Proteomes" id="UP000183376"/>
    </source>
</evidence>
<protein>
    <submittedName>
        <fullName evidence="1">Uncharacterized protein</fullName>
    </submittedName>
</protein>
<dbReference type="STRING" id="211114.SAMN04489726_0015"/>
<name>A0A1G9QVA4_ALLAB</name>
<dbReference type="Proteomes" id="UP000183376">
    <property type="component" value="Chromosome I"/>
</dbReference>
<organism evidence="1 2">
    <name type="scientific">Allokutzneria albata</name>
    <name type="common">Kibdelosporangium albatum</name>
    <dbReference type="NCBI Taxonomy" id="211114"/>
    <lineage>
        <taxon>Bacteria</taxon>
        <taxon>Bacillati</taxon>
        <taxon>Actinomycetota</taxon>
        <taxon>Actinomycetes</taxon>
        <taxon>Pseudonocardiales</taxon>
        <taxon>Pseudonocardiaceae</taxon>
        <taxon>Allokutzneria</taxon>
    </lineage>
</organism>
<accession>A0A1G9QVA4</accession>
<reference evidence="1 2" key="1">
    <citation type="submission" date="2016-10" db="EMBL/GenBank/DDBJ databases">
        <authorList>
            <person name="de Groot N.N."/>
        </authorList>
    </citation>
    <scope>NUCLEOTIDE SEQUENCE [LARGE SCALE GENOMIC DNA]</scope>
    <source>
        <strain evidence="1 2">DSM 44149</strain>
    </source>
</reference>
<gene>
    <name evidence="1" type="ORF">SAMN04489726_0015</name>
</gene>
<proteinExistence type="predicted"/>
<dbReference type="RefSeq" id="WP_030431941.1">
    <property type="nucleotide sequence ID" value="NZ_JOEF01000022.1"/>
</dbReference>
<keyword evidence="2" id="KW-1185">Reference proteome</keyword>